<evidence type="ECO:0000259" key="6">
    <source>
        <dbReference type="Pfam" id="PF22528"/>
    </source>
</evidence>
<feature type="region of interest" description="Disordered" evidence="5">
    <location>
        <begin position="166"/>
        <end position="188"/>
    </location>
</feature>
<keyword evidence="8" id="KW-1185">Reference proteome</keyword>
<dbReference type="PANTHER" id="PTHR11006:SF73">
    <property type="entry name" value="PROTEIN ARGININE N-METHYLTRANSFERASE 6"/>
    <property type="match status" value="1"/>
</dbReference>
<dbReference type="Pfam" id="PF06325">
    <property type="entry name" value="PrmA"/>
    <property type="match status" value="1"/>
</dbReference>
<dbReference type="SUPFAM" id="SSF53335">
    <property type="entry name" value="S-adenosyl-L-methionine-dependent methyltransferases"/>
    <property type="match status" value="1"/>
</dbReference>
<feature type="compositionally biased region" description="Polar residues" evidence="5">
    <location>
        <begin position="173"/>
        <end position="183"/>
    </location>
</feature>
<dbReference type="PANTHER" id="PTHR11006">
    <property type="entry name" value="PROTEIN ARGININE N-METHYLTRANSFERASE"/>
    <property type="match status" value="1"/>
</dbReference>
<dbReference type="AlphaFoldDB" id="A0ABD1ZEW0"/>
<gene>
    <name evidence="7" type="ORF">R1flu_018030</name>
</gene>
<dbReference type="InterPro" id="IPR055135">
    <property type="entry name" value="PRMT_dom"/>
</dbReference>
<dbReference type="EMBL" id="JBHFFA010000001">
    <property type="protein sequence ID" value="KAL2649902.1"/>
    <property type="molecule type" value="Genomic_DNA"/>
</dbReference>
<accession>A0ABD1ZEW0</accession>
<dbReference type="GO" id="GO:0008168">
    <property type="term" value="F:methyltransferase activity"/>
    <property type="evidence" value="ECO:0007669"/>
    <property type="project" value="UniProtKB-KW"/>
</dbReference>
<keyword evidence="3 4" id="KW-0949">S-adenosyl-L-methionine</keyword>
<feature type="domain" description="Protein arginine N-methyltransferase" evidence="6">
    <location>
        <begin position="393"/>
        <end position="497"/>
    </location>
</feature>
<feature type="compositionally biased region" description="Basic and acidic residues" evidence="5">
    <location>
        <begin position="1"/>
        <end position="20"/>
    </location>
</feature>
<feature type="domain" description="Protein arginine N-methyltransferase" evidence="6">
    <location>
        <begin position="527"/>
        <end position="587"/>
    </location>
</feature>
<keyword evidence="2 4" id="KW-0808">Transferase</keyword>
<evidence type="ECO:0000256" key="3">
    <source>
        <dbReference type="ARBA" id="ARBA00022691"/>
    </source>
</evidence>
<dbReference type="GO" id="GO:0032259">
    <property type="term" value="P:methylation"/>
    <property type="evidence" value="ECO:0007669"/>
    <property type="project" value="UniProtKB-KW"/>
</dbReference>
<organism evidence="7 8">
    <name type="scientific">Riccia fluitans</name>
    <dbReference type="NCBI Taxonomy" id="41844"/>
    <lineage>
        <taxon>Eukaryota</taxon>
        <taxon>Viridiplantae</taxon>
        <taxon>Streptophyta</taxon>
        <taxon>Embryophyta</taxon>
        <taxon>Marchantiophyta</taxon>
        <taxon>Marchantiopsida</taxon>
        <taxon>Marchantiidae</taxon>
        <taxon>Marchantiales</taxon>
        <taxon>Ricciaceae</taxon>
        <taxon>Riccia</taxon>
    </lineage>
</organism>
<dbReference type="FunFam" id="3.40.50.150:FF:000016">
    <property type="entry name" value="Protein arginine N-methyltransferase 6"/>
    <property type="match status" value="1"/>
</dbReference>
<evidence type="ECO:0000256" key="2">
    <source>
        <dbReference type="ARBA" id="ARBA00022679"/>
    </source>
</evidence>
<dbReference type="CDD" id="cd02440">
    <property type="entry name" value="AdoMet_MTases"/>
    <property type="match status" value="1"/>
</dbReference>
<sequence>MEKEPWKSAVKRRPENDKRSRGSSVRKRIENWNPMDDKRQRRRELMREQIPRLLLPWSVINALRVTEQLCALPVQEARRKTSSEIDKSLEKRNKQMAAGASVKDKPQAVEAVEERTCRAAVETLKNPWKKGGIFLCSRRTGGKRVGRRSLRGMLFKNYYRMKRSVSADMGGDNDSSGNETSSPAEPEGRSGFLFGSKLLGLSSARGASGRKLGKSRLTAEGYGVRPAAAAMLARDQGLIGNTGYREHDAAYFHAYSHIGVHEEMIKDRTRTDTYRDAIFANVESIRDKVVVDVGCGTGILSIFCAFAGARKVYAIDASDIAVQAQEVVKANGLSEIITVILGRVEEVDIPEPVDVIVSEWMGYMLLYESMLPSVICARDRWLKPGGLMLPTYATLYMAPITHSDRYADSIDFWRNVYGIDMSAMLPLAKQCAFEEPCVETITAENVLSWPIVVKHIDCSKVTIKELEVVTANFCVSSMMAASLHGFALWFDVTFGIPQQNSHALSPKDSPSGGQAESQLLSLRRRRDDEPLVLSTAPEESPTHWQQTILYIYDPVEVRQDQVISGSISLAQTRENPRFLNIHLEYSSGDRRCVKESVMR</sequence>
<comment type="caution">
    <text evidence="7">The sequence shown here is derived from an EMBL/GenBank/DDBJ whole genome shotgun (WGS) entry which is preliminary data.</text>
</comment>
<dbReference type="PROSITE" id="PS51678">
    <property type="entry name" value="SAM_MT_PRMT"/>
    <property type="match status" value="1"/>
</dbReference>
<feature type="region of interest" description="Disordered" evidence="5">
    <location>
        <begin position="1"/>
        <end position="35"/>
    </location>
</feature>
<dbReference type="Pfam" id="PF22528">
    <property type="entry name" value="PRMT_C"/>
    <property type="match status" value="2"/>
</dbReference>
<dbReference type="Proteomes" id="UP001605036">
    <property type="component" value="Unassembled WGS sequence"/>
</dbReference>
<proteinExistence type="predicted"/>
<dbReference type="InterPro" id="IPR029063">
    <property type="entry name" value="SAM-dependent_MTases_sf"/>
</dbReference>
<dbReference type="InterPro" id="IPR025799">
    <property type="entry name" value="Arg_MeTrfase"/>
</dbReference>
<evidence type="ECO:0000256" key="1">
    <source>
        <dbReference type="ARBA" id="ARBA00022603"/>
    </source>
</evidence>
<evidence type="ECO:0000256" key="4">
    <source>
        <dbReference type="PROSITE-ProRule" id="PRU01015"/>
    </source>
</evidence>
<evidence type="ECO:0000313" key="8">
    <source>
        <dbReference type="Proteomes" id="UP001605036"/>
    </source>
</evidence>
<dbReference type="Gene3D" id="3.40.50.150">
    <property type="entry name" value="Vaccinia Virus protein VP39"/>
    <property type="match status" value="1"/>
</dbReference>
<protein>
    <recommendedName>
        <fullName evidence="6">Protein arginine N-methyltransferase domain-containing protein</fullName>
    </recommendedName>
</protein>
<evidence type="ECO:0000256" key="5">
    <source>
        <dbReference type="SAM" id="MobiDB-lite"/>
    </source>
</evidence>
<dbReference type="Gene3D" id="2.70.160.11">
    <property type="entry name" value="Hnrnp arginine n-methyltransferase1"/>
    <property type="match status" value="1"/>
</dbReference>
<evidence type="ECO:0000313" key="7">
    <source>
        <dbReference type="EMBL" id="KAL2649902.1"/>
    </source>
</evidence>
<keyword evidence="1 4" id="KW-0489">Methyltransferase</keyword>
<name>A0ABD1ZEW0_9MARC</name>
<reference evidence="7 8" key="1">
    <citation type="submission" date="2024-09" db="EMBL/GenBank/DDBJ databases">
        <title>Chromosome-scale assembly of Riccia fluitans.</title>
        <authorList>
            <person name="Paukszto L."/>
            <person name="Sawicki J."/>
            <person name="Karawczyk K."/>
            <person name="Piernik-Szablinska J."/>
            <person name="Szczecinska M."/>
            <person name="Mazdziarz M."/>
        </authorList>
    </citation>
    <scope>NUCLEOTIDE SEQUENCE [LARGE SCALE GENOMIC DNA]</scope>
    <source>
        <strain evidence="7">Rf_01</strain>
        <tissue evidence="7">Aerial parts of the thallus</tissue>
    </source>
</reference>